<dbReference type="EMBL" id="LAZR01013249">
    <property type="protein sequence ID" value="KKM22845.1"/>
    <property type="molecule type" value="Genomic_DNA"/>
</dbReference>
<accession>A0A0F9L5C1</accession>
<proteinExistence type="predicted"/>
<reference evidence="1" key="1">
    <citation type="journal article" date="2015" name="Nature">
        <title>Complex archaea that bridge the gap between prokaryotes and eukaryotes.</title>
        <authorList>
            <person name="Spang A."/>
            <person name="Saw J.H."/>
            <person name="Jorgensen S.L."/>
            <person name="Zaremba-Niedzwiedzka K."/>
            <person name="Martijn J."/>
            <person name="Lind A.E."/>
            <person name="van Eijk R."/>
            <person name="Schleper C."/>
            <person name="Guy L."/>
            <person name="Ettema T.J."/>
        </authorList>
    </citation>
    <scope>NUCLEOTIDE SEQUENCE</scope>
</reference>
<sequence length="190" mass="20754">MKTFIAILIALFLGGSAQAAITERVIYAGDTPLASDCQVTQTGLMELTVMPCFWTTTGQARIVPKEKVLNLTGAISRGDVEMLPDGKRVRGWLIDKQGNIIERSATYRVTPKAVLTITAGQKYVVYMLQGPGQTINIALMDPADRRPNTFIDYLVFNFNVPAGTTDLSAVAIEVFTVRPNFPPAKGLFEK</sequence>
<organism evidence="1">
    <name type="scientific">marine sediment metagenome</name>
    <dbReference type="NCBI Taxonomy" id="412755"/>
    <lineage>
        <taxon>unclassified sequences</taxon>
        <taxon>metagenomes</taxon>
        <taxon>ecological metagenomes</taxon>
    </lineage>
</organism>
<dbReference type="AlphaFoldDB" id="A0A0F9L5C1"/>
<evidence type="ECO:0000313" key="1">
    <source>
        <dbReference type="EMBL" id="KKM22845.1"/>
    </source>
</evidence>
<protein>
    <submittedName>
        <fullName evidence="1">Uncharacterized protein</fullName>
    </submittedName>
</protein>
<gene>
    <name evidence="1" type="ORF">LCGC14_1621180</name>
</gene>
<name>A0A0F9L5C1_9ZZZZ</name>
<comment type="caution">
    <text evidence="1">The sequence shown here is derived from an EMBL/GenBank/DDBJ whole genome shotgun (WGS) entry which is preliminary data.</text>
</comment>